<protein>
    <submittedName>
        <fullName evidence="1">Uncharacterized protein</fullName>
    </submittedName>
</protein>
<proteinExistence type="predicted"/>
<keyword evidence="2" id="KW-1185">Reference proteome</keyword>
<organism evidence="1 2">
    <name type="scientific">Meloidogyne enterolobii</name>
    <name type="common">Root-knot nematode worm</name>
    <name type="synonym">Meloidogyne mayaguensis</name>
    <dbReference type="NCBI Taxonomy" id="390850"/>
    <lineage>
        <taxon>Eukaryota</taxon>
        <taxon>Metazoa</taxon>
        <taxon>Ecdysozoa</taxon>
        <taxon>Nematoda</taxon>
        <taxon>Chromadorea</taxon>
        <taxon>Rhabditida</taxon>
        <taxon>Tylenchina</taxon>
        <taxon>Tylenchomorpha</taxon>
        <taxon>Tylenchoidea</taxon>
        <taxon>Meloidogynidae</taxon>
        <taxon>Meloidogyninae</taxon>
        <taxon>Meloidogyne</taxon>
    </lineage>
</organism>
<dbReference type="Proteomes" id="UP001497535">
    <property type="component" value="Unassembled WGS sequence"/>
</dbReference>
<evidence type="ECO:0000313" key="1">
    <source>
        <dbReference type="EMBL" id="CAK5104685.1"/>
    </source>
</evidence>
<dbReference type="EMBL" id="CAVMJV010000117">
    <property type="protein sequence ID" value="CAK5104685.1"/>
    <property type="molecule type" value="Genomic_DNA"/>
</dbReference>
<comment type="caution">
    <text evidence="1">The sequence shown here is derived from an EMBL/GenBank/DDBJ whole genome shotgun (WGS) entry which is preliminary data.</text>
</comment>
<accession>A0ACB1AV67</accession>
<gene>
    <name evidence="1" type="ORF">MENTE1834_LOCUS43058</name>
</gene>
<evidence type="ECO:0000313" key="2">
    <source>
        <dbReference type="Proteomes" id="UP001497535"/>
    </source>
</evidence>
<name>A0ACB1AV67_MELEN</name>
<sequence>MLKTVIIIFLLIKTCSTTRVWTWDDYPSGAGGCRVSKTKYHLCDPDQTSDPDGMFKDESREILVEVLEGFKKKTKRPDSIVPCMRDGLRLVVAIAKNKINDNSSSGQTNLCKSWKSSDKTICDSDLHGIEINTNGFSHCYSASRWLMPLHKKIYESLMPDGQGHLFDLPEYIKKLSDLYNSRFSIFDNHVSNETNIKLQQSLQDTKTTLTEMEQQNKTLSEFTADMEDNKKTLSDMHLSLQDTKKTLSEMRDQQNKTLSEFTENMEENKKTLTEMRQSLDQQNKTLVETNKKLSELKQLLSQPQMLVEKNTTKPLEYIGLFSNNL</sequence>
<reference evidence="1" key="1">
    <citation type="submission" date="2023-11" db="EMBL/GenBank/DDBJ databases">
        <authorList>
            <person name="Poullet M."/>
        </authorList>
    </citation>
    <scope>NUCLEOTIDE SEQUENCE</scope>
    <source>
        <strain evidence="1">E1834</strain>
    </source>
</reference>